<dbReference type="InterPro" id="IPR036374">
    <property type="entry name" value="OxRdtase_Mopterin-bd_sf"/>
</dbReference>
<name>A0AAN7DQU1_9FUNG</name>
<proteinExistence type="predicted"/>
<keyword evidence="1" id="KW-0808">Transferase</keyword>
<dbReference type="GO" id="GO:0008482">
    <property type="term" value="F:sulfite oxidase activity"/>
    <property type="evidence" value="ECO:0007669"/>
    <property type="project" value="TreeGrafter"/>
</dbReference>
<keyword evidence="1" id="KW-0418">Kinase</keyword>
<dbReference type="PANTHER" id="PTHR19372:SF7">
    <property type="entry name" value="SULFITE OXIDASE, MITOCHONDRIAL"/>
    <property type="match status" value="1"/>
</dbReference>
<organism evidence="1 2">
    <name type="scientific">Mucor velutinosus</name>
    <dbReference type="NCBI Taxonomy" id="708070"/>
    <lineage>
        <taxon>Eukaryota</taxon>
        <taxon>Fungi</taxon>
        <taxon>Fungi incertae sedis</taxon>
        <taxon>Mucoromycota</taxon>
        <taxon>Mucoromycotina</taxon>
        <taxon>Mucoromycetes</taxon>
        <taxon>Mucorales</taxon>
        <taxon>Mucorineae</taxon>
        <taxon>Mucoraceae</taxon>
        <taxon>Mucor</taxon>
    </lineage>
</organism>
<dbReference type="GO" id="GO:0020037">
    <property type="term" value="F:heme binding"/>
    <property type="evidence" value="ECO:0007669"/>
    <property type="project" value="TreeGrafter"/>
</dbReference>
<dbReference type="Gene3D" id="3.90.420.10">
    <property type="entry name" value="Oxidoreductase, molybdopterin-binding domain"/>
    <property type="match status" value="1"/>
</dbReference>
<dbReference type="GO" id="GO:0005739">
    <property type="term" value="C:mitochondrion"/>
    <property type="evidence" value="ECO:0007669"/>
    <property type="project" value="TreeGrafter"/>
</dbReference>
<comment type="caution">
    <text evidence="1">The sequence shown here is derived from an EMBL/GenBank/DDBJ whole genome shotgun (WGS) entry which is preliminary data.</text>
</comment>
<dbReference type="PANTHER" id="PTHR19372">
    <property type="entry name" value="SULFITE REDUCTASE"/>
    <property type="match status" value="1"/>
</dbReference>
<dbReference type="EMBL" id="JASEJX010000012">
    <property type="protein sequence ID" value="KAK4519240.1"/>
    <property type="molecule type" value="Genomic_DNA"/>
</dbReference>
<dbReference type="SUPFAM" id="SSF56524">
    <property type="entry name" value="Oxidoreductase molybdopterin-binding domain"/>
    <property type="match status" value="1"/>
</dbReference>
<protein>
    <submittedName>
        <fullName evidence="1">Cell cycle serine/threonine-protein kinase cdc5/MSD2</fullName>
        <ecNumber evidence="1">2.7.11.21</ecNumber>
    </submittedName>
</protein>
<gene>
    <name evidence="1" type="primary">CDC5</name>
    <name evidence="1" type="ORF">ATC70_009472</name>
</gene>
<accession>A0AAN7DQU1</accession>
<evidence type="ECO:0000313" key="1">
    <source>
        <dbReference type="EMBL" id="KAK4519240.1"/>
    </source>
</evidence>
<dbReference type="RefSeq" id="XP_064685906.1">
    <property type="nucleotide sequence ID" value="XM_064828704.1"/>
</dbReference>
<dbReference type="EC" id="2.7.11.21" evidence="1"/>
<dbReference type="AlphaFoldDB" id="A0AAN7DQU1"/>
<reference evidence="1 2" key="1">
    <citation type="submission" date="2022-11" db="EMBL/GenBank/DDBJ databases">
        <title>Mucor velutinosus strain NIH1002 WGS.</title>
        <authorList>
            <person name="Subramanian P."/>
            <person name="Mullikin J.C."/>
            <person name="Segre J.A."/>
            <person name="Zelazny A.M."/>
        </authorList>
    </citation>
    <scope>NUCLEOTIDE SEQUENCE [LARGE SCALE GENOMIC DNA]</scope>
    <source>
        <strain evidence="1 2">NIH1002</strain>
    </source>
</reference>
<dbReference type="GO" id="GO:0006790">
    <property type="term" value="P:sulfur compound metabolic process"/>
    <property type="evidence" value="ECO:0007669"/>
    <property type="project" value="TreeGrafter"/>
</dbReference>
<keyword evidence="2" id="KW-1185">Reference proteome</keyword>
<dbReference type="GeneID" id="89953158"/>
<dbReference type="GO" id="GO:0043546">
    <property type="term" value="F:molybdopterin cofactor binding"/>
    <property type="evidence" value="ECO:0007669"/>
    <property type="project" value="TreeGrafter"/>
</dbReference>
<evidence type="ECO:0000313" key="2">
    <source>
        <dbReference type="Proteomes" id="UP001304243"/>
    </source>
</evidence>
<dbReference type="Proteomes" id="UP001304243">
    <property type="component" value="Unassembled WGS sequence"/>
</dbReference>
<sequence>MTSKQPLDYSQDPKHDSCQLIVRKDAPFNAEPCPVDLVKNYITPEKYFFCRNHGPLPDIQEAEHTILVQGIGCEKPIHFNMKQIKQDYEKVSVMMVMQVCNVFFSRI</sequence>
<dbReference type="GO" id="GO:0016301">
    <property type="term" value="F:kinase activity"/>
    <property type="evidence" value="ECO:0007669"/>
    <property type="project" value="UniProtKB-KW"/>
</dbReference>